<dbReference type="KEGG" id="lcy:LC20004_08420"/>
<accession>A0A2D1KP76</accession>
<name>A0A2D1KP76_9LACO</name>
<dbReference type="AlphaFoldDB" id="A0A2D1KP76"/>
<feature type="transmembrane region" description="Helical" evidence="1">
    <location>
        <begin position="31"/>
        <end position="52"/>
    </location>
</feature>
<evidence type="ECO:0000313" key="3">
    <source>
        <dbReference type="Proteomes" id="UP000223559"/>
    </source>
</evidence>
<dbReference type="OrthoDB" id="9886148at2"/>
<dbReference type="Proteomes" id="UP000223559">
    <property type="component" value="Chromosome"/>
</dbReference>
<organism evidence="2 3">
    <name type="scientific">Loigolactobacillus coryniformis subsp. torquens DSM 20004 = KCTC 3535</name>
    <dbReference type="NCBI Taxonomy" id="1423822"/>
    <lineage>
        <taxon>Bacteria</taxon>
        <taxon>Bacillati</taxon>
        <taxon>Bacillota</taxon>
        <taxon>Bacilli</taxon>
        <taxon>Lactobacillales</taxon>
        <taxon>Lactobacillaceae</taxon>
        <taxon>Loigolactobacillus</taxon>
    </lineage>
</organism>
<sequence length="84" mass="9530">MLSNGLEIILQLIILWSAHSVKGKSVQAQHWLIVIDLLVGMILLATVADFWLDDWLSLHIINVVLSFLMVGAVLMRLRVIRRQA</sequence>
<proteinExistence type="predicted"/>
<feature type="transmembrane region" description="Helical" evidence="1">
    <location>
        <begin position="58"/>
        <end position="77"/>
    </location>
</feature>
<keyword evidence="1" id="KW-0472">Membrane</keyword>
<dbReference type="RefSeq" id="WP_010012178.1">
    <property type="nucleotide sequence ID" value="NZ_AEOS01000004.1"/>
</dbReference>
<gene>
    <name evidence="2" type="ORF">LC20004_08420</name>
</gene>
<dbReference type="EMBL" id="CP017697">
    <property type="protein sequence ID" value="ATO43937.1"/>
    <property type="molecule type" value="Genomic_DNA"/>
</dbReference>
<evidence type="ECO:0000313" key="2">
    <source>
        <dbReference type="EMBL" id="ATO43937.1"/>
    </source>
</evidence>
<protein>
    <submittedName>
        <fullName evidence="2">Uncharacterized protein</fullName>
    </submittedName>
</protein>
<keyword evidence="3" id="KW-1185">Reference proteome</keyword>
<keyword evidence="1" id="KW-1133">Transmembrane helix</keyword>
<reference evidence="2 3" key="1">
    <citation type="submission" date="2016-10" db="EMBL/GenBank/DDBJ databases">
        <title>The whole genome sequencing and assembly of L. cotyniformis subsp. torquens DSM 20004 strain.</title>
        <authorList>
            <person name="Park M.-K."/>
            <person name="Lee Y.-J."/>
            <person name="Yi H."/>
            <person name="Bahn Y.-S."/>
            <person name="Kim J.F."/>
            <person name="Lee D.-W."/>
        </authorList>
    </citation>
    <scope>NUCLEOTIDE SEQUENCE [LARGE SCALE GENOMIC DNA]</scope>
    <source>
        <strain evidence="2 3">DSM 20004</strain>
    </source>
</reference>
<keyword evidence="1" id="KW-0812">Transmembrane</keyword>
<evidence type="ECO:0000256" key="1">
    <source>
        <dbReference type="SAM" id="Phobius"/>
    </source>
</evidence>